<evidence type="ECO:0000313" key="2">
    <source>
        <dbReference type="EMBL" id="OUQ08456.1"/>
    </source>
</evidence>
<dbReference type="SUPFAM" id="SSF46785">
    <property type="entry name" value="Winged helix' DNA-binding domain"/>
    <property type="match status" value="1"/>
</dbReference>
<name>A0A1Y4QT16_9ENTE</name>
<dbReference type="Proteomes" id="UP000196074">
    <property type="component" value="Unassembled WGS sequence"/>
</dbReference>
<dbReference type="AlphaFoldDB" id="A0A1Y4QT16"/>
<gene>
    <name evidence="2" type="ORF">B5E88_11160</name>
</gene>
<reference evidence="3" key="1">
    <citation type="submission" date="2017-04" db="EMBL/GenBank/DDBJ databases">
        <title>Function of individual gut microbiota members based on whole genome sequencing of pure cultures obtained from chicken caecum.</title>
        <authorList>
            <person name="Medvecky M."/>
            <person name="Cejkova D."/>
            <person name="Polansky O."/>
            <person name="Karasova D."/>
            <person name="Kubasova T."/>
            <person name="Cizek A."/>
            <person name="Rychlik I."/>
        </authorList>
    </citation>
    <scope>NUCLEOTIDE SEQUENCE [LARGE SCALE GENOMIC DNA]</scope>
    <source>
        <strain evidence="3">An144</strain>
    </source>
</reference>
<dbReference type="RefSeq" id="WP_143349877.1">
    <property type="nucleotide sequence ID" value="NZ_JBECZO010000038.1"/>
</dbReference>
<sequence length="152" mass="17930">MDKHKEYFTIKELASVFGISRQALSKHLHKLENEYISRNSKGYTVISKVGATCLAEKIGKKELLDSWLELQDSSNLNEKEALNDKNYMVVNGLLEQLSIKDEQISKLQSLLDQQQQLQLNIQQQLEEKNRLLELKNTEIEKFQLKKWYQFWK</sequence>
<dbReference type="InterPro" id="IPR036390">
    <property type="entry name" value="WH_DNA-bd_sf"/>
</dbReference>
<dbReference type="Gene3D" id="1.10.10.10">
    <property type="entry name" value="Winged helix-like DNA-binding domain superfamily/Winged helix DNA-binding domain"/>
    <property type="match status" value="1"/>
</dbReference>
<feature type="coiled-coil region" evidence="1">
    <location>
        <begin position="100"/>
        <end position="145"/>
    </location>
</feature>
<organism evidence="2 3">
    <name type="scientific">Enterococcus cecorum</name>
    <dbReference type="NCBI Taxonomy" id="44008"/>
    <lineage>
        <taxon>Bacteria</taxon>
        <taxon>Bacillati</taxon>
        <taxon>Bacillota</taxon>
        <taxon>Bacilli</taxon>
        <taxon>Lactobacillales</taxon>
        <taxon>Enterococcaceae</taxon>
        <taxon>Enterococcus</taxon>
    </lineage>
</organism>
<keyword evidence="1" id="KW-0175">Coiled coil</keyword>
<proteinExistence type="predicted"/>
<dbReference type="EMBL" id="NFLC01000031">
    <property type="protein sequence ID" value="OUQ08456.1"/>
    <property type="molecule type" value="Genomic_DNA"/>
</dbReference>
<comment type="caution">
    <text evidence="2">The sequence shown here is derived from an EMBL/GenBank/DDBJ whole genome shotgun (WGS) entry which is preliminary data.</text>
</comment>
<evidence type="ECO:0000313" key="3">
    <source>
        <dbReference type="Proteomes" id="UP000196074"/>
    </source>
</evidence>
<accession>A0A1Y4QT16</accession>
<evidence type="ECO:0000256" key="1">
    <source>
        <dbReference type="SAM" id="Coils"/>
    </source>
</evidence>
<protein>
    <submittedName>
        <fullName evidence="2">Uncharacterized protein</fullName>
    </submittedName>
</protein>
<dbReference type="InterPro" id="IPR036388">
    <property type="entry name" value="WH-like_DNA-bd_sf"/>
</dbReference>